<dbReference type="GO" id="GO:0003723">
    <property type="term" value="F:RNA binding"/>
    <property type="evidence" value="ECO:0007669"/>
    <property type="project" value="UniProtKB-UniRule"/>
</dbReference>
<feature type="compositionally biased region" description="Basic and acidic residues" evidence="4">
    <location>
        <begin position="451"/>
        <end position="466"/>
    </location>
</feature>
<dbReference type="PANTHER" id="PTHR15683">
    <property type="entry name" value="SCAFFOLD ATTACHMENT FACTOR B-RELATED"/>
    <property type="match status" value="1"/>
</dbReference>
<feature type="compositionally biased region" description="Low complexity" evidence="4">
    <location>
        <begin position="1021"/>
        <end position="1040"/>
    </location>
</feature>
<feature type="compositionally biased region" description="Polar residues" evidence="4">
    <location>
        <begin position="715"/>
        <end position="729"/>
    </location>
</feature>
<dbReference type="PANTHER" id="PTHR15683:SF8">
    <property type="entry name" value="SCAFFOLD ATTACHMENT FACTOR B, ISOFORM B"/>
    <property type="match status" value="1"/>
</dbReference>
<feature type="region of interest" description="Disordered" evidence="4">
    <location>
        <begin position="509"/>
        <end position="534"/>
    </location>
</feature>
<feature type="compositionally biased region" description="Polar residues" evidence="4">
    <location>
        <begin position="101"/>
        <end position="116"/>
    </location>
</feature>
<feature type="region of interest" description="Disordered" evidence="4">
    <location>
        <begin position="1701"/>
        <end position="1746"/>
    </location>
</feature>
<feature type="compositionally biased region" description="Basic and acidic residues" evidence="4">
    <location>
        <begin position="923"/>
        <end position="942"/>
    </location>
</feature>
<feature type="compositionally biased region" description="Polar residues" evidence="4">
    <location>
        <begin position="439"/>
        <end position="450"/>
    </location>
</feature>
<feature type="compositionally biased region" description="Polar residues" evidence="4">
    <location>
        <begin position="671"/>
        <end position="683"/>
    </location>
</feature>
<feature type="region of interest" description="Disordered" evidence="4">
    <location>
        <begin position="1315"/>
        <end position="1498"/>
    </location>
</feature>
<dbReference type="InterPro" id="IPR051738">
    <property type="entry name" value="SAF_Modulators"/>
</dbReference>
<feature type="region of interest" description="Disordered" evidence="4">
    <location>
        <begin position="1"/>
        <end position="120"/>
    </location>
</feature>
<feature type="region of interest" description="Disordered" evidence="4">
    <location>
        <begin position="771"/>
        <end position="845"/>
    </location>
</feature>
<feature type="region of interest" description="Disordered" evidence="4">
    <location>
        <begin position="545"/>
        <end position="564"/>
    </location>
</feature>
<sequence length="1746" mass="184488">MRKRRGRKPGPRVKASNLPAGSSSEDATAASAEEEKSEGVDPAAAVAGLDASVEQQQQDGGDRQPTLNSRQVPDNSGELPGSSGQLQGTSGHLPGNGGQAVVSSVSGHRPQSQSDEFNVDADEMSRDLMDCEMIGDLAVDINMSDFITVDEVMNMIGDMNPGSGGARVDSEPQRQLHTPTMEIEQQGGEEKMDVKGQSAEQVELKKNVQDEEVNTEVPIELQQALDESIGKISKTENEKQNTQTEDNKSGTEVASLAQDNEDDKNERFSDAPMGSENEPRFQGNIETAAIEAINENIAQIDGSANLTSLTQNDSEDLTLSSSNQGPKTEETEKGTINECDSLGQPSMALNDSCEQNPVQKENVESVLDQEKVVSMEIEEDIDSKRIDSSTVSGNDSSSFSKNEVLGENPVVLHEHNTAGENKFTTNIESISSEEMISSKFTDSGNTTPLTEKTKPAESEAQLEKPVDTQTPLIFDTKAPSSGMFSAAQDNSQTHNFEADSKVTAVESVPPFTSHREPQKVMTPDNVPPASDGVEDTQCTAMLGEVEHKTTASEPSQDDKDVCLSVSATDDATQQILESKTHTEIVSPIDGASSNEKPNPSLAAEISVKMVSDVPIPPASKETDAASFPSPPSDVYSDQGTVGFQGSKQEMEESEQYGPITPQEYERELALTTKQSSVKESSNKGPVRFPESSKQKAEESEQYGPITPQEHERQLALTTKQSSVKENSNKGPVGFPESSKQKAEESEQYGPITPQEYERQLALKRKNVAQEISEELAPKKTKLTQYMFGVKRKSTEGQATGEEKQVIRETEDSKPPSSSSTSNSVTSSSNSTNVTSSNSSSSKAGYTLMVGNIPAGTKAAEVKLLFEAYGKVLNAKILGNSKNPKAPVFSQIMMENEEETDLAVKSLHKCVFKGNKIVVKKKSKPEDQSQEKKDSPAVKKETPTPETPKQAPLEQQTVAPSIDPVQAALAAAKASIETKLLSAEDKAVKKKGGNEYTDDIYLSFEVSDTYQGKPTLKTTAVTSTTTTATTTQSQAKAAKTSIDLSTKKRMQSYMASMLAAKKSGQKVPKLASKQEVSDLKTRLIEKSKLKKQGVTQSVEEEEKVDEKAARAAKIEAALAAQASLLAEIARSKIQVASTASAVPQVPVSTPVTASDVSTPAAAVAPVPFSVPLPQSQPTDSVIPTTSVPVSTLSSSSVTTTVTEAQPPSMSVASTTGTLYSAPTPVVPTTLSPVSSFAPSAVSVATSSNVVTTAATTGPTVSTAVTQIGQSSSLQGVSLPPSAPPPGVPPAPVVPPAPGVSSARMAVMEMLTVNKKLPTSSDGGAQAAPLMFPNPPAPGSSSSDPALSSWGQGAAQWGPPGSSGPGWGHPPPPNYGYPPQGQGNNWNNQSYQGWSQGGTPTSSSGWNQHHSGWGPYPPPPRGYPPGPHGGLWPQAQMGPPGPWGPGYPGGWSATPTMGGRVPTPGQDVAESKTTEEPEPEAGSAGDDNTKVSDQTEDVDLPINKELQAAMEEDDEDDGKTEMWQSLARAWAKGKMDYNNYCNDYYNSYYGAPQYGNNYGGGSGHMGYPPGPPPPGGPRYPPPHMQQGYNQQGYPTYPYQQTGPNMSSGPPAGVPPPAPDSGSNAGQLGQGDGQEVTHGTEQSASGPDPSNESQDVKTPTDGEKTKTNLNSSAKKENGLLGDLTTSFTTVSESLELKSSGLMSINAAPPVAPPTVNSAPPVAPPEGVLQDTPTENSENVSMEVDMDTSP</sequence>
<dbReference type="SUPFAM" id="SSF54928">
    <property type="entry name" value="RNA-binding domain, RBD"/>
    <property type="match status" value="1"/>
</dbReference>
<evidence type="ECO:0000256" key="4">
    <source>
        <dbReference type="SAM" id="MobiDB-lite"/>
    </source>
</evidence>
<dbReference type="InterPro" id="IPR012677">
    <property type="entry name" value="Nucleotide-bd_a/b_plait_sf"/>
</dbReference>
<name>A0A1S3JAW1_LINAN</name>
<dbReference type="Proteomes" id="UP000085678">
    <property type="component" value="Unplaced"/>
</dbReference>
<feature type="region of interest" description="Disordered" evidence="4">
    <location>
        <begin position="1550"/>
        <end position="1681"/>
    </location>
</feature>
<dbReference type="InParanoid" id="A0A1S3JAW1"/>
<feature type="compositionally biased region" description="Pro residues" evidence="4">
    <location>
        <begin position="1566"/>
        <end position="1581"/>
    </location>
</feature>
<comment type="subcellular location">
    <subcellularLocation>
        <location evidence="1">Nucleus</location>
    </subcellularLocation>
</comment>
<feature type="compositionally biased region" description="Basic residues" evidence="4">
    <location>
        <begin position="1"/>
        <end position="11"/>
    </location>
</feature>
<dbReference type="GO" id="GO:0050684">
    <property type="term" value="P:regulation of mRNA processing"/>
    <property type="evidence" value="ECO:0007669"/>
    <property type="project" value="TreeGrafter"/>
</dbReference>
<dbReference type="GO" id="GO:0006357">
    <property type="term" value="P:regulation of transcription by RNA polymerase II"/>
    <property type="evidence" value="ECO:0007669"/>
    <property type="project" value="TreeGrafter"/>
</dbReference>
<gene>
    <name evidence="7" type="primary">LOC106171589</name>
</gene>
<protein>
    <submittedName>
        <fullName evidence="7">Mucin-17</fullName>
    </submittedName>
</protein>
<feature type="compositionally biased region" description="Polar residues" evidence="4">
    <location>
        <begin position="1634"/>
        <end position="1650"/>
    </location>
</feature>
<proteinExistence type="predicted"/>
<dbReference type="SMART" id="SM00360">
    <property type="entry name" value="RRM"/>
    <property type="match status" value="1"/>
</dbReference>
<feature type="region of interest" description="Disordered" evidence="4">
    <location>
        <begin position="307"/>
        <end position="406"/>
    </location>
</feature>
<feature type="compositionally biased region" description="Low complexity" evidence="4">
    <location>
        <begin position="20"/>
        <end position="31"/>
    </location>
</feature>
<feature type="compositionally biased region" description="Low complexity" evidence="4">
    <location>
        <begin position="388"/>
        <end position="400"/>
    </location>
</feature>
<feature type="region of interest" description="Disordered" evidence="4">
    <location>
        <begin position="573"/>
        <end position="757"/>
    </location>
</feature>
<keyword evidence="6" id="KW-1185">Reference proteome</keyword>
<feature type="compositionally biased region" description="Basic and acidic residues" evidence="4">
    <location>
        <begin position="1651"/>
        <end position="1663"/>
    </location>
</feature>
<feature type="compositionally biased region" description="Polar residues" evidence="4">
    <location>
        <begin position="53"/>
        <end position="74"/>
    </location>
</feature>
<dbReference type="Gene3D" id="3.30.70.330">
    <property type="match status" value="1"/>
</dbReference>
<evidence type="ECO:0000313" key="7">
    <source>
        <dbReference type="RefSeq" id="XP_013407463.1"/>
    </source>
</evidence>
<dbReference type="InterPro" id="IPR000504">
    <property type="entry name" value="RRM_dom"/>
</dbReference>
<feature type="compositionally biased region" description="Polar residues" evidence="4">
    <location>
        <begin position="478"/>
        <end position="495"/>
    </location>
</feature>
<feature type="compositionally biased region" description="Polar residues" evidence="4">
    <location>
        <begin position="343"/>
        <end position="359"/>
    </location>
</feature>
<feature type="compositionally biased region" description="Low complexity" evidence="4">
    <location>
        <begin position="1337"/>
        <end position="1358"/>
    </location>
</feature>
<feature type="compositionally biased region" description="Pro residues" evidence="4">
    <location>
        <begin position="1413"/>
        <end position="1425"/>
    </location>
</feature>
<dbReference type="STRING" id="7574.A0A1S3JAW1"/>
<dbReference type="GO" id="GO:0005634">
    <property type="term" value="C:nucleus"/>
    <property type="evidence" value="ECO:0007669"/>
    <property type="project" value="UniProtKB-SubCell"/>
</dbReference>
<dbReference type="Pfam" id="PF00076">
    <property type="entry name" value="RRM_1"/>
    <property type="match status" value="1"/>
</dbReference>
<dbReference type="RefSeq" id="XP_013407463.1">
    <property type="nucleotide sequence ID" value="XM_013552009.2"/>
</dbReference>
<evidence type="ECO:0000256" key="2">
    <source>
        <dbReference type="ARBA" id="ARBA00023242"/>
    </source>
</evidence>
<feature type="compositionally biased region" description="Basic and acidic residues" evidence="4">
    <location>
        <begin position="800"/>
        <end position="813"/>
    </location>
</feature>
<keyword evidence="3" id="KW-0694">RNA-binding</keyword>
<dbReference type="PROSITE" id="PS50102">
    <property type="entry name" value="RRM"/>
    <property type="match status" value="1"/>
</dbReference>
<dbReference type="KEGG" id="lak:106171589"/>
<feature type="compositionally biased region" description="Polar residues" evidence="4">
    <location>
        <begin position="1727"/>
        <end position="1736"/>
    </location>
</feature>
<feature type="compositionally biased region" description="Basic and acidic residues" evidence="4">
    <location>
        <begin position="233"/>
        <end position="249"/>
    </location>
</feature>
<feature type="compositionally biased region" description="Polar residues" evidence="4">
    <location>
        <begin position="1395"/>
        <end position="1408"/>
    </location>
</feature>
<feature type="compositionally biased region" description="Polar residues" evidence="4">
    <location>
        <begin position="307"/>
        <end position="326"/>
    </location>
</feature>
<feature type="region of interest" description="Disordered" evidence="4">
    <location>
        <begin position="1270"/>
        <end position="1293"/>
    </location>
</feature>
<feature type="compositionally biased region" description="Low complexity" evidence="4">
    <location>
        <begin position="1375"/>
        <end position="1392"/>
    </location>
</feature>
<feature type="compositionally biased region" description="Low complexity" evidence="4">
    <location>
        <begin position="1583"/>
        <end position="1608"/>
    </location>
</feature>
<feature type="region of interest" description="Disordered" evidence="4">
    <location>
        <begin position="437"/>
        <end position="495"/>
    </location>
</feature>
<feature type="compositionally biased region" description="Pro residues" evidence="4">
    <location>
        <begin position="1279"/>
        <end position="1293"/>
    </location>
</feature>
<dbReference type="PROSITE" id="PS00018">
    <property type="entry name" value="EF_HAND_1"/>
    <property type="match status" value="1"/>
</dbReference>
<evidence type="ECO:0000259" key="5">
    <source>
        <dbReference type="PROSITE" id="PS50102"/>
    </source>
</evidence>
<feature type="compositionally biased region" description="Polar residues" evidence="4">
    <location>
        <begin position="635"/>
        <end position="647"/>
    </location>
</feature>
<dbReference type="InterPro" id="IPR035979">
    <property type="entry name" value="RBD_domain_sf"/>
</dbReference>
<evidence type="ECO:0000256" key="1">
    <source>
        <dbReference type="ARBA" id="ARBA00004123"/>
    </source>
</evidence>
<dbReference type="InterPro" id="IPR018247">
    <property type="entry name" value="EF_Hand_1_Ca_BS"/>
</dbReference>
<feature type="compositionally biased region" description="Low complexity" evidence="4">
    <location>
        <begin position="816"/>
        <end position="841"/>
    </location>
</feature>
<dbReference type="GO" id="GO:0043565">
    <property type="term" value="F:sequence-specific DNA binding"/>
    <property type="evidence" value="ECO:0007669"/>
    <property type="project" value="TreeGrafter"/>
</dbReference>
<feature type="region of interest" description="Disordered" evidence="4">
    <location>
        <begin position="1021"/>
        <end position="1041"/>
    </location>
</feature>
<evidence type="ECO:0000256" key="3">
    <source>
        <dbReference type="PROSITE-ProRule" id="PRU00176"/>
    </source>
</evidence>
<organism evidence="6 7">
    <name type="scientific">Lingula anatina</name>
    <name type="common">Brachiopod</name>
    <name type="synonym">Lingula unguis</name>
    <dbReference type="NCBI Taxonomy" id="7574"/>
    <lineage>
        <taxon>Eukaryota</taxon>
        <taxon>Metazoa</taxon>
        <taxon>Spiralia</taxon>
        <taxon>Lophotrochozoa</taxon>
        <taxon>Brachiopoda</taxon>
        <taxon>Linguliformea</taxon>
        <taxon>Lingulata</taxon>
        <taxon>Lingulida</taxon>
        <taxon>Linguloidea</taxon>
        <taxon>Lingulidae</taxon>
        <taxon>Lingula</taxon>
    </lineage>
</organism>
<feature type="region of interest" description="Disordered" evidence="4">
    <location>
        <begin position="920"/>
        <end position="959"/>
    </location>
</feature>
<reference evidence="7" key="1">
    <citation type="submission" date="2025-08" db="UniProtKB">
        <authorList>
            <consortium name="RefSeq"/>
        </authorList>
    </citation>
    <scope>IDENTIFICATION</scope>
    <source>
        <tissue evidence="7">Gonads</tissue>
    </source>
</reference>
<keyword evidence="2" id="KW-0539">Nucleus</keyword>
<feature type="compositionally biased region" description="Basic and acidic residues" evidence="4">
    <location>
        <begin position="545"/>
        <end position="561"/>
    </location>
</feature>
<feature type="domain" description="RRM" evidence="5">
    <location>
        <begin position="845"/>
        <end position="923"/>
    </location>
</feature>
<feature type="region of interest" description="Disordered" evidence="4">
    <location>
        <begin position="180"/>
        <end position="286"/>
    </location>
</feature>
<dbReference type="GeneID" id="106171589"/>
<evidence type="ECO:0000313" key="6">
    <source>
        <dbReference type="Proteomes" id="UP000085678"/>
    </source>
</evidence>
<accession>A0A1S3JAW1</accession>